<dbReference type="PROSITE" id="PS50928">
    <property type="entry name" value="ABC_TM1"/>
    <property type="match status" value="1"/>
</dbReference>
<keyword evidence="9" id="KW-1185">Reference proteome</keyword>
<evidence type="ECO:0000256" key="3">
    <source>
        <dbReference type="ARBA" id="ARBA00022692"/>
    </source>
</evidence>
<dbReference type="PANTHER" id="PTHR43496">
    <property type="entry name" value="PROTEIN LPLB"/>
    <property type="match status" value="1"/>
</dbReference>
<dbReference type="InterPro" id="IPR000515">
    <property type="entry name" value="MetI-like"/>
</dbReference>
<comment type="similarity">
    <text evidence="6">Belongs to the binding-protein-dependent transport system permease family.</text>
</comment>
<evidence type="ECO:0000259" key="7">
    <source>
        <dbReference type="PROSITE" id="PS50928"/>
    </source>
</evidence>
<proteinExistence type="inferred from homology"/>
<gene>
    <name evidence="8" type="ORF">GC096_02265</name>
</gene>
<feature type="transmembrane region" description="Helical" evidence="6">
    <location>
        <begin position="179"/>
        <end position="203"/>
    </location>
</feature>
<protein>
    <submittedName>
        <fullName evidence="8">ABC transporter permease subunit</fullName>
    </submittedName>
</protein>
<evidence type="ECO:0000256" key="1">
    <source>
        <dbReference type="ARBA" id="ARBA00004141"/>
    </source>
</evidence>
<keyword evidence="3 6" id="KW-0812">Transmembrane</keyword>
<accession>A0ABX1X4C9</accession>
<evidence type="ECO:0000256" key="4">
    <source>
        <dbReference type="ARBA" id="ARBA00022989"/>
    </source>
</evidence>
<keyword evidence="5 6" id="KW-0472">Membrane</keyword>
<organism evidence="8 9">
    <name type="scientific">Paenibacillus plantarum</name>
    <dbReference type="NCBI Taxonomy" id="2654975"/>
    <lineage>
        <taxon>Bacteria</taxon>
        <taxon>Bacillati</taxon>
        <taxon>Bacillota</taxon>
        <taxon>Bacilli</taxon>
        <taxon>Bacillales</taxon>
        <taxon>Paenibacillaceae</taxon>
        <taxon>Paenibacillus</taxon>
    </lineage>
</organism>
<dbReference type="CDD" id="cd06261">
    <property type="entry name" value="TM_PBP2"/>
    <property type="match status" value="1"/>
</dbReference>
<feature type="domain" description="ABC transmembrane type-1" evidence="7">
    <location>
        <begin position="88"/>
        <end position="303"/>
    </location>
</feature>
<reference evidence="8 9" key="1">
    <citation type="submission" date="2019-10" db="EMBL/GenBank/DDBJ databases">
        <title>Description of Paenibacillus humi sp. nov.</title>
        <authorList>
            <person name="Carlier A."/>
            <person name="Qi S."/>
        </authorList>
    </citation>
    <scope>NUCLEOTIDE SEQUENCE [LARGE SCALE GENOMIC DNA]</scope>
    <source>
        <strain evidence="8 9">LMG 31461</strain>
    </source>
</reference>
<feature type="transmembrane region" description="Helical" evidence="6">
    <location>
        <begin position="282"/>
        <end position="306"/>
    </location>
</feature>
<dbReference type="Proteomes" id="UP000653578">
    <property type="component" value="Unassembled WGS sequence"/>
</dbReference>
<sequence>MDAITGAQAKHGQTKTAKWVTHFSKNKYLYALLLPGTIYLLIFDYIPLAGLVLAFKDFSPGDSFFGGEWVGLKWFNEFFNSIYFFRLLKNTILLHLYDLLWGFPIPIVFALLLHELRRQYFKRFVQTVSYFPHFISTVIIAGLIVNFLSPTDGIITRLIHALTGSETNLLGDQGWFRTIYVISNVWASFGWNSIIYLAALTAVDVHLYEAADMEGAGRWKKMTSITLPSIMPTIVTLLILNMGKLLSVGYEKIILLYNPGTYETADVISTYVYRRGLLGADYSFGVAVGLFNSVASFLILILINYISKRVNNVSLW</sequence>
<feature type="transmembrane region" description="Helical" evidence="6">
    <location>
        <begin position="92"/>
        <end position="113"/>
    </location>
</feature>
<evidence type="ECO:0000313" key="8">
    <source>
        <dbReference type="EMBL" id="NOU62870.1"/>
    </source>
</evidence>
<comment type="caution">
    <text evidence="8">The sequence shown here is derived from an EMBL/GenBank/DDBJ whole genome shotgun (WGS) entry which is preliminary data.</text>
</comment>
<dbReference type="SUPFAM" id="SSF161098">
    <property type="entry name" value="MetI-like"/>
    <property type="match status" value="1"/>
</dbReference>
<dbReference type="Pfam" id="PF00528">
    <property type="entry name" value="BPD_transp_1"/>
    <property type="match status" value="1"/>
</dbReference>
<comment type="subcellular location">
    <subcellularLocation>
        <location evidence="6">Cell membrane</location>
        <topology evidence="6">Multi-pass membrane protein</topology>
    </subcellularLocation>
    <subcellularLocation>
        <location evidence="1">Membrane</location>
        <topology evidence="1">Multi-pass membrane protein</topology>
    </subcellularLocation>
</comment>
<dbReference type="Gene3D" id="1.10.3720.10">
    <property type="entry name" value="MetI-like"/>
    <property type="match status" value="1"/>
</dbReference>
<keyword evidence="4 6" id="KW-1133">Transmembrane helix</keyword>
<evidence type="ECO:0000256" key="6">
    <source>
        <dbReference type="RuleBase" id="RU363032"/>
    </source>
</evidence>
<evidence type="ECO:0000256" key="2">
    <source>
        <dbReference type="ARBA" id="ARBA00022448"/>
    </source>
</evidence>
<feature type="transmembrane region" description="Helical" evidence="6">
    <location>
        <begin position="28"/>
        <end position="55"/>
    </location>
</feature>
<name>A0ABX1X4C9_9BACL</name>
<evidence type="ECO:0000313" key="9">
    <source>
        <dbReference type="Proteomes" id="UP000653578"/>
    </source>
</evidence>
<evidence type="ECO:0000256" key="5">
    <source>
        <dbReference type="ARBA" id="ARBA00023136"/>
    </source>
</evidence>
<dbReference type="InterPro" id="IPR035906">
    <property type="entry name" value="MetI-like_sf"/>
</dbReference>
<feature type="transmembrane region" description="Helical" evidence="6">
    <location>
        <begin position="134"/>
        <end position="159"/>
    </location>
</feature>
<feature type="transmembrane region" description="Helical" evidence="6">
    <location>
        <begin position="224"/>
        <end position="242"/>
    </location>
</feature>
<dbReference type="PANTHER" id="PTHR43496:SF1">
    <property type="entry name" value="POLYGALACTURONAN_RHAMNOGALACTURONAN TRANSPORT SYSTEM PERMEASE PROTEIN YTEP"/>
    <property type="match status" value="1"/>
</dbReference>
<dbReference type="EMBL" id="WHNY01000005">
    <property type="protein sequence ID" value="NOU62870.1"/>
    <property type="molecule type" value="Genomic_DNA"/>
</dbReference>
<keyword evidence="2 6" id="KW-0813">Transport</keyword>